<dbReference type="STRING" id="661478.OP10G_1625"/>
<evidence type="ECO:0000313" key="1">
    <source>
        <dbReference type="EMBL" id="AIE84993.1"/>
    </source>
</evidence>
<dbReference type="HOGENOM" id="CLU_2000513_0_0_0"/>
<keyword evidence="2" id="KW-1185">Reference proteome</keyword>
<dbReference type="Proteomes" id="UP000027982">
    <property type="component" value="Chromosome"/>
</dbReference>
<dbReference type="EMBL" id="CP007139">
    <property type="protein sequence ID" value="AIE84993.1"/>
    <property type="molecule type" value="Genomic_DNA"/>
</dbReference>
<protein>
    <submittedName>
        <fullName evidence="1">Uncharacterized protein</fullName>
    </submittedName>
</protein>
<proteinExistence type="predicted"/>
<dbReference type="AlphaFoldDB" id="A0A068NN62"/>
<sequence>MSTNMPLETHSSPLPISVFRETSVVARRCDGRLIPRLGMHAGNIVTVTEDTLSIVPTRLGRFFGLDQQIPLLKIHLMERLAGPKANIRLEYTGEDGWCRCLEMRLRNPGAFVDAVREGQWEAIT</sequence>
<dbReference type="KEGG" id="fgi:OP10G_1625"/>
<name>A0A068NN62_FIMGI</name>
<evidence type="ECO:0000313" key="2">
    <source>
        <dbReference type="Proteomes" id="UP000027982"/>
    </source>
</evidence>
<accession>A0A068NN62</accession>
<reference evidence="1 2" key="1">
    <citation type="journal article" date="2014" name="PLoS ONE">
        <title>The first complete genome sequence of the class fimbriimonadia in the phylum armatimonadetes.</title>
        <authorList>
            <person name="Hu Z.Y."/>
            <person name="Wang Y.Z."/>
            <person name="Im W.T."/>
            <person name="Wang S.Y."/>
            <person name="Zhao G.P."/>
            <person name="Zheng H.J."/>
            <person name="Quan Z.X."/>
        </authorList>
    </citation>
    <scope>NUCLEOTIDE SEQUENCE [LARGE SCALE GENOMIC DNA]</scope>
    <source>
        <strain evidence="1">Gsoil 348</strain>
    </source>
</reference>
<gene>
    <name evidence="1" type="ORF">OP10G_1625</name>
</gene>
<organism evidence="1 2">
    <name type="scientific">Fimbriimonas ginsengisoli Gsoil 348</name>
    <dbReference type="NCBI Taxonomy" id="661478"/>
    <lineage>
        <taxon>Bacteria</taxon>
        <taxon>Bacillati</taxon>
        <taxon>Armatimonadota</taxon>
        <taxon>Fimbriimonadia</taxon>
        <taxon>Fimbriimonadales</taxon>
        <taxon>Fimbriimonadaceae</taxon>
        <taxon>Fimbriimonas</taxon>
    </lineage>
</organism>
<dbReference type="RefSeq" id="WP_158409177.1">
    <property type="nucleotide sequence ID" value="NZ_CP007139.1"/>
</dbReference>